<dbReference type="InterPro" id="IPR051398">
    <property type="entry name" value="Polysacch_Deacetylase"/>
</dbReference>
<name>A0A100VJF2_PAEAM</name>
<keyword evidence="1 2" id="KW-0732">Signal</keyword>
<evidence type="ECO:0000256" key="2">
    <source>
        <dbReference type="SAM" id="SignalP"/>
    </source>
</evidence>
<dbReference type="GO" id="GO:0016810">
    <property type="term" value="F:hydrolase activity, acting on carbon-nitrogen (but not peptide) bonds"/>
    <property type="evidence" value="ECO:0007669"/>
    <property type="project" value="InterPro"/>
</dbReference>
<reference evidence="5" key="2">
    <citation type="submission" date="2016-01" db="EMBL/GenBank/DDBJ databases">
        <title>Draft Genome Sequence of Paenibacillus amylolyticus Heshi-A3 that Was Isolated from Fermented Rice Bran with Aging Salted Mackerel, Which Was Named Heshiko as Traditional Fermented Seafood in Japan.</title>
        <authorList>
            <person name="Akuzawa S."/>
            <person name="Nakagawa J."/>
            <person name="Kanekatsu T."/>
            <person name="Kubota E."/>
            <person name="Ohtake R."/>
            <person name="Suzuki T."/>
            <person name="Kanesaki Y."/>
        </authorList>
    </citation>
    <scope>NUCLEOTIDE SEQUENCE [LARGE SCALE GENOMIC DNA]</scope>
    <source>
        <strain evidence="5">Heshi-A3</strain>
    </source>
</reference>
<proteinExistence type="predicted"/>
<protein>
    <submittedName>
        <fullName evidence="4">Polysaccharide deacetylase</fullName>
    </submittedName>
</protein>
<dbReference type="PROSITE" id="PS51677">
    <property type="entry name" value="NODB"/>
    <property type="match status" value="1"/>
</dbReference>
<evidence type="ECO:0000313" key="4">
    <source>
        <dbReference type="EMBL" id="GAS80993.1"/>
    </source>
</evidence>
<feature type="chain" id="PRO_5039266970" evidence="2">
    <location>
        <begin position="26"/>
        <end position="321"/>
    </location>
</feature>
<accession>A0A100VJF2</accession>
<dbReference type="EMBL" id="BCNV01000001">
    <property type="protein sequence ID" value="GAS80993.1"/>
    <property type="molecule type" value="Genomic_DNA"/>
</dbReference>
<dbReference type="RefSeq" id="WP_062833772.1">
    <property type="nucleotide sequence ID" value="NZ_BCNV01000001.1"/>
</dbReference>
<comment type="caution">
    <text evidence="4">The sequence shown here is derived from an EMBL/GenBank/DDBJ whole genome shotgun (WGS) entry which is preliminary data.</text>
</comment>
<dbReference type="GO" id="GO:0005975">
    <property type="term" value="P:carbohydrate metabolic process"/>
    <property type="evidence" value="ECO:0007669"/>
    <property type="project" value="InterPro"/>
</dbReference>
<dbReference type="AlphaFoldDB" id="A0A100VJF2"/>
<dbReference type="InterPro" id="IPR002509">
    <property type="entry name" value="NODB_dom"/>
</dbReference>
<dbReference type="PANTHER" id="PTHR34216">
    <property type="match status" value="1"/>
</dbReference>
<feature type="signal peptide" evidence="2">
    <location>
        <begin position="1"/>
        <end position="25"/>
    </location>
</feature>
<organism evidence="4 5">
    <name type="scientific">Paenibacillus amylolyticus</name>
    <dbReference type="NCBI Taxonomy" id="1451"/>
    <lineage>
        <taxon>Bacteria</taxon>
        <taxon>Bacillati</taxon>
        <taxon>Bacillota</taxon>
        <taxon>Bacilli</taxon>
        <taxon>Bacillales</taxon>
        <taxon>Paenibacillaceae</taxon>
        <taxon>Paenibacillus</taxon>
    </lineage>
</organism>
<reference evidence="4 5" key="1">
    <citation type="journal article" date="2016" name="Genome Announc.">
        <title>Draft Genome Sequence of Paenibacillus amylolyticus Heshi-A3, Isolated from Fermented Rice Bran in a Japanese Fermented Seafood Dish.</title>
        <authorList>
            <person name="Akuzawa S."/>
            <person name="Nagaoka J."/>
            <person name="Kanekatsu M."/>
            <person name="Kubota E."/>
            <person name="Ohtake R."/>
            <person name="Suzuki T."/>
            <person name="Kanesaki Y."/>
        </authorList>
    </citation>
    <scope>NUCLEOTIDE SEQUENCE [LARGE SCALE GENOMIC DNA]</scope>
    <source>
        <strain evidence="4 5">Heshi-A3</strain>
    </source>
</reference>
<dbReference type="InterPro" id="IPR011330">
    <property type="entry name" value="Glyco_hydro/deAcase_b/a-brl"/>
</dbReference>
<dbReference type="Pfam" id="PF01522">
    <property type="entry name" value="Polysacc_deac_1"/>
    <property type="match status" value="1"/>
</dbReference>
<dbReference type="PANTHER" id="PTHR34216:SF7">
    <property type="entry name" value="POLY-BETA-1,6-N-ACETYL-D-GLUCOSAMINE N-DEACETYLASE"/>
    <property type="match status" value="1"/>
</dbReference>
<dbReference type="Proteomes" id="UP000069697">
    <property type="component" value="Unassembled WGS sequence"/>
</dbReference>
<dbReference type="Gene3D" id="3.20.20.370">
    <property type="entry name" value="Glycoside hydrolase/deacetylase"/>
    <property type="match status" value="1"/>
</dbReference>
<feature type="domain" description="NodB homology" evidence="3">
    <location>
        <begin position="138"/>
        <end position="321"/>
    </location>
</feature>
<evidence type="ECO:0000256" key="1">
    <source>
        <dbReference type="ARBA" id="ARBA00022729"/>
    </source>
</evidence>
<dbReference type="CDD" id="cd10966">
    <property type="entry name" value="CE4_yadE_5s"/>
    <property type="match status" value="1"/>
</dbReference>
<dbReference type="SUPFAM" id="SSF88713">
    <property type="entry name" value="Glycoside hydrolase/deacetylase"/>
    <property type="match status" value="1"/>
</dbReference>
<sequence>MKYWKKITLAVLAMLTCSITLYAYAVTHPTNAMSHKACTSWDMVKGKAFQLSHTDFSSQPTLDRSAFKIEQGTATEVPVLMYHYIEPKLNNHETGNKSIINLEDFEQNMKYLHDEGYRTITLDQLEQYVNGKISLPQKSIVITFDDGYQNNYTLAYPVLQKYNFHASLFVIGSKIQEQPSEFDPAINSFISKPEMQAATDVFEFNSHTYNLHHKGFIRCGNSVPVGLDTSLLDDDIQQMKQTGIDTPYLAYPFGYTSTQMIYKLQQHGYRMAFTVKSGFVHPGDPPMKLPRLTVTTGTDLASLLQPESSPQNGLAASRNDQ</sequence>
<gene>
    <name evidence="4" type="ORF">PAHA3_1067</name>
</gene>
<evidence type="ECO:0000313" key="5">
    <source>
        <dbReference type="Proteomes" id="UP000069697"/>
    </source>
</evidence>
<evidence type="ECO:0000259" key="3">
    <source>
        <dbReference type="PROSITE" id="PS51677"/>
    </source>
</evidence>